<organism evidence="1 2">
    <name type="scientific">Taklimakanibacter albus</name>
    <dbReference type="NCBI Taxonomy" id="2800327"/>
    <lineage>
        <taxon>Bacteria</taxon>
        <taxon>Pseudomonadati</taxon>
        <taxon>Pseudomonadota</taxon>
        <taxon>Alphaproteobacteria</taxon>
        <taxon>Hyphomicrobiales</taxon>
        <taxon>Aestuariivirgaceae</taxon>
        <taxon>Taklimakanibacter</taxon>
    </lineage>
</organism>
<proteinExistence type="predicted"/>
<dbReference type="Proteomes" id="UP000616151">
    <property type="component" value="Unassembled WGS sequence"/>
</dbReference>
<evidence type="ECO:0000313" key="2">
    <source>
        <dbReference type="Proteomes" id="UP000616151"/>
    </source>
</evidence>
<accession>A0ACC5QYU3</accession>
<name>A0ACC5QYU3_9HYPH</name>
<evidence type="ECO:0000313" key="1">
    <source>
        <dbReference type="EMBL" id="MBK1865532.1"/>
    </source>
</evidence>
<comment type="caution">
    <text evidence="1">The sequence shown here is derived from an EMBL/GenBank/DDBJ whole genome shotgun (WGS) entry which is preliminary data.</text>
</comment>
<dbReference type="EMBL" id="JAENHL010000004">
    <property type="protein sequence ID" value="MBK1865532.1"/>
    <property type="molecule type" value="Genomic_DNA"/>
</dbReference>
<reference evidence="1" key="1">
    <citation type="submission" date="2021-01" db="EMBL/GenBank/DDBJ databases">
        <authorList>
            <person name="Sun Q."/>
        </authorList>
    </citation>
    <scope>NUCLEOTIDE SEQUENCE</scope>
    <source>
        <strain evidence="1">YIM B02566</strain>
    </source>
</reference>
<sequence>MHTTYDEKTAADRGAAWGAVFSMALCVAVLIASEFMPVSLLTPIATDLGISEGQAGQAISISGIFAMVTSVFVADLARSVDRKLVLASFSLLLVISGLTVTFAPNHAVLMIGRALLGVAIGGFWSMSTAIVMRLVPEDAVPKGLAMINAGNAIAATISAPLGSLLGDYVGWRGAFFLVVPLALLGLVWQWIGMPSLPPRGRRTSGNVFKLLARRQVALGMASILMLFMGQFALFTYLRPVLETVTGVSISALSAILLLMGIAGVAGTWVVGHLLKTRLYSIVIAIPLVMALLASALMVLGSMPIPVAILLFGWGFFGTAAPVGWGIWLSRTLSDDAEAGGGLQVAIIQLAITLGAAIGGLLFDHIGWWSPSALSAVLLVGAGLAAAAAAQDSRKGVK</sequence>
<keyword evidence="2" id="KW-1185">Reference proteome</keyword>
<protein>
    <submittedName>
        <fullName evidence="1">MFS transporter</fullName>
    </submittedName>
</protein>
<gene>
    <name evidence="1" type="ORF">JHL16_04150</name>
</gene>